<organism evidence="1 2">
    <name type="scientific">Gossypium stocksii</name>
    <dbReference type="NCBI Taxonomy" id="47602"/>
    <lineage>
        <taxon>Eukaryota</taxon>
        <taxon>Viridiplantae</taxon>
        <taxon>Streptophyta</taxon>
        <taxon>Embryophyta</taxon>
        <taxon>Tracheophyta</taxon>
        <taxon>Spermatophyta</taxon>
        <taxon>Magnoliopsida</taxon>
        <taxon>eudicotyledons</taxon>
        <taxon>Gunneridae</taxon>
        <taxon>Pentapetalae</taxon>
        <taxon>rosids</taxon>
        <taxon>malvids</taxon>
        <taxon>Malvales</taxon>
        <taxon>Malvaceae</taxon>
        <taxon>Malvoideae</taxon>
        <taxon>Gossypium</taxon>
    </lineage>
</organism>
<gene>
    <name evidence="1" type="ORF">J1N35_029952</name>
</gene>
<accession>A0A9D3UYL0</accession>
<name>A0A9D3UYL0_9ROSI</name>
<reference evidence="1 2" key="1">
    <citation type="journal article" date="2021" name="Plant Biotechnol. J.">
        <title>Multi-omics assisted identification of the key and species-specific regulatory components of drought-tolerant mechanisms in Gossypium stocksii.</title>
        <authorList>
            <person name="Yu D."/>
            <person name="Ke L."/>
            <person name="Zhang D."/>
            <person name="Wu Y."/>
            <person name="Sun Y."/>
            <person name="Mei J."/>
            <person name="Sun J."/>
            <person name="Sun Y."/>
        </authorList>
    </citation>
    <scope>NUCLEOTIDE SEQUENCE [LARGE SCALE GENOMIC DNA]</scope>
    <source>
        <strain evidence="2">cv. E1</strain>
        <tissue evidence="1">Leaf</tissue>
    </source>
</reference>
<evidence type="ECO:0000313" key="1">
    <source>
        <dbReference type="EMBL" id="KAH1064965.1"/>
    </source>
</evidence>
<proteinExistence type="predicted"/>
<dbReference type="Proteomes" id="UP000828251">
    <property type="component" value="Unassembled WGS sequence"/>
</dbReference>
<sequence>MAKLLGPLPNYTFLSHLSSSWFTPGRKWWKHNFTRGEVELGQPIFVRAIYFVTDNAGM</sequence>
<comment type="caution">
    <text evidence="1">The sequence shown here is derived from an EMBL/GenBank/DDBJ whole genome shotgun (WGS) entry which is preliminary data.</text>
</comment>
<dbReference type="AlphaFoldDB" id="A0A9D3UYL0"/>
<protein>
    <submittedName>
        <fullName evidence="1">Uncharacterized protein</fullName>
    </submittedName>
</protein>
<keyword evidence="2" id="KW-1185">Reference proteome</keyword>
<evidence type="ECO:0000313" key="2">
    <source>
        <dbReference type="Proteomes" id="UP000828251"/>
    </source>
</evidence>
<dbReference type="EMBL" id="JAIQCV010000009">
    <property type="protein sequence ID" value="KAH1064965.1"/>
    <property type="molecule type" value="Genomic_DNA"/>
</dbReference>